<feature type="region of interest" description="Disordered" evidence="1">
    <location>
        <begin position="1"/>
        <end position="51"/>
    </location>
</feature>
<proteinExistence type="predicted"/>
<gene>
    <name evidence="2" type="ORF">PXEA_LOCUS9440</name>
</gene>
<dbReference type="EMBL" id="CAAALY010026742">
    <property type="protein sequence ID" value="VEL16000.1"/>
    <property type="molecule type" value="Genomic_DNA"/>
</dbReference>
<reference evidence="2" key="1">
    <citation type="submission" date="2018-11" db="EMBL/GenBank/DDBJ databases">
        <authorList>
            <consortium name="Pathogen Informatics"/>
        </authorList>
    </citation>
    <scope>NUCLEOTIDE SEQUENCE</scope>
</reference>
<feature type="compositionally biased region" description="Low complexity" evidence="1">
    <location>
        <begin position="7"/>
        <end position="17"/>
    </location>
</feature>
<comment type="caution">
    <text evidence="2">The sequence shown here is derived from an EMBL/GenBank/DDBJ whole genome shotgun (WGS) entry which is preliminary data.</text>
</comment>
<evidence type="ECO:0000256" key="1">
    <source>
        <dbReference type="SAM" id="MobiDB-lite"/>
    </source>
</evidence>
<sequence>MIDDRVAAQQQQTTRTDAPLDQADPLTAGRVDPDPPGPAESADPPAPLQTEPVAPASLLYRQSDEHRLLHDHHEAGRLWTHALAVSKRRQFICRPQNHTLHRPCVCGQPLLSTHLHMTQTQITNGLALHRASPDCLELVYFFVCLSVHLSLCARRPTVQHHTLDLTQLLICQFREDPPDG</sequence>
<evidence type="ECO:0000313" key="3">
    <source>
        <dbReference type="Proteomes" id="UP000784294"/>
    </source>
</evidence>
<dbReference type="AlphaFoldDB" id="A0A3S5AAK6"/>
<keyword evidence="3" id="KW-1185">Reference proteome</keyword>
<organism evidence="2 3">
    <name type="scientific">Protopolystoma xenopodis</name>
    <dbReference type="NCBI Taxonomy" id="117903"/>
    <lineage>
        <taxon>Eukaryota</taxon>
        <taxon>Metazoa</taxon>
        <taxon>Spiralia</taxon>
        <taxon>Lophotrochozoa</taxon>
        <taxon>Platyhelminthes</taxon>
        <taxon>Monogenea</taxon>
        <taxon>Polyopisthocotylea</taxon>
        <taxon>Polystomatidea</taxon>
        <taxon>Polystomatidae</taxon>
        <taxon>Protopolystoma</taxon>
    </lineage>
</organism>
<protein>
    <submittedName>
        <fullName evidence="2">Uncharacterized protein</fullName>
    </submittedName>
</protein>
<dbReference type="Proteomes" id="UP000784294">
    <property type="component" value="Unassembled WGS sequence"/>
</dbReference>
<accession>A0A3S5AAK6</accession>
<name>A0A3S5AAK6_9PLAT</name>
<evidence type="ECO:0000313" key="2">
    <source>
        <dbReference type="EMBL" id="VEL16000.1"/>
    </source>
</evidence>